<dbReference type="GO" id="GO:0003677">
    <property type="term" value="F:DNA binding"/>
    <property type="evidence" value="ECO:0007669"/>
    <property type="project" value="InterPro"/>
</dbReference>
<reference evidence="1" key="1">
    <citation type="journal article" date="2014" name="Front. Microbiol.">
        <title>High frequency of phylogenetically diverse reductive dehalogenase-homologous genes in deep subseafloor sedimentary metagenomes.</title>
        <authorList>
            <person name="Kawai M."/>
            <person name="Futagami T."/>
            <person name="Toyoda A."/>
            <person name="Takaki Y."/>
            <person name="Nishi S."/>
            <person name="Hori S."/>
            <person name="Arai W."/>
            <person name="Tsubouchi T."/>
            <person name="Morono Y."/>
            <person name="Uchiyama I."/>
            <person name="Ito T."/>
            <person name="Fujiyama A."/>
            <person name="Inagaki F."/>
            <person name="Takami H."/>
        </authorList>
    </citation>
    <scope>NUCLEOTIDE SEQUENCE</scope>
    <source>
        <strain evidence="1">Expedition CK06-06</strain>
    </source>
</reference>
<feature type="non-terminal residue" evidence="1">
    <location>
        <position position="1"/>
    </location>
</feature>
<dbReference type="SUPFAM" id="SSF47413">
    <property type="entry name" value="lambda repressor-like DNA-binding domains"/>
    <property type="match status" value="1"/>
</dbReference>
<protein>
    <recommendedName>
        <fullName evidence="2">HTH cro/C1-type domain-containing protein</fullName>
    </recommendedName>
</protein>
<accession>X1LY65</accession>
<dbReference type="InterPro" id="IPR010982">
    <property type="entry name" value="Lambda_DNA-bd_dom_sf"/>
</dbReference>
<organism evidence="1">
    <name type="scientific">marine sediment metagenome</name>
    <dbReference type="NCBI Taxonomy" id="412755"/>
    <lineage>
        <taxon>unclassified sequences</taxon>
        <taxon>metagenomes</taxon>
        <taxon>ecological metagenomes</taxon>
    </lineage>
</organism>
<comment type="caution">
    <text evidence="1">The sequence shown here is derived from an EMBL/GenBank/DDBJ whole genome shotgun (WGS) entry which is preliminary data.</text>
</comment>
<evidence type="ECO:0008006" key="2">
    <source>
        <dbReference type="Google" id="ProtNLM"/>
    </source>
</evidence>
<evidence type="ECO:0000313" key="1">
    <source>
        <dbReference type="EMBL" id="GAI24327.1"/>
    </source>
</evidence>
<dbReference type="EMBL" id="BARV01013598">
    <property type="protein sequence ID" value="GAI24327.1"/>
    <property type="molecule type" value="Genomic_DNA"/>
</dbReference>
<sequence>KYSRSWLSKKTGYSKGYLCRVATGKTRLSKYFIVRVAFSLREHPSELFLPEALKDNFRREHREKRRSPSDENLVSGA</sequence>
<dbReference type="AlphaFoldDB" id="X1LY65"/>
<gene>
    <name evidence="1" type="ORF">S06H3_24445</name>
</gene>
<proteinExistence type="predicted"/>
<name>X1LY65_9ZZZZ</name>